<organism evidence="1 2">
    <name type="scientific">Ilyodon furcidens</name>
    <name type="common">goldbreast splitfin</name>
    <dbReference type="NCBI Taxonomy" id="33524"/>
    <lineage>
        <taxon>Eukaryota</taxon>
        <taxon>Metazoa</taxon>
        <taxon>Chordata</taxon>
        <taxon>Craniata</taxon>
        <taxon>Vertebrata</taxon>
        <taxon>Euteleostomi</taxon>
        <taxon>Actinopterygii</taxon>
        <taxon>Neopterygii</taxon>
        <taxon>Teleostei</taxon>
        <taxon>Neoteleostei</taxon>
        <taxon>Acanthomorphata</taxon>
        <taxon>Ovalentaria</taxon>
        <taxon>Atherinomorphae</taxon>
        <taxon>Cyprinodontiformes</taxon>
        <taxon>Goodeidae</taxon>
        <taxon>Ilyodon</taxon>
    </lineage>
</organism>
<evidence type="ECO:0000313" key="2">
    <source>
        <dbReference type="Proteomes" id="UP001482620"/>
    </source>
</evidence>
<evidence type="ECO:0000313" key="1">
    <source>
        <dbReference type="EMBL" id="MEQ2255311.1"/>
    </source>
</evidence>
<gene>
    <name evidence="1" type="ORF">ILYODFUR_012607</name>
</gene>
<name>A0ABV0VDS5_9TELE</name>
<protein>
    <submittedName>
        <fullName evidence="1">Uncharacterized protein</fullName>
    </submittedName>
</protein>
<comment type="caution">
    <text evidence="1">The sequence shown here is derived from an EMBL/GenBank/DDBJ whole genome shotgun (WGS) entry which is preliminary data.</text>
</comment>
<dbReference type="EMBL" id="JAHRIQ010105265">
    <property type="protein sequence ID" value="MEQ2255311.1"/>
    <property type="molecule type" value="Genomic_DNA"/>
</dbReference>
<reference evidence="1 2" key="1">
    <citation type="submission" date="2021-06" db="EMBL/GenBank/DDBJ databases">
        <authorList>
            <person name="Palmer J.M."/>
        </authorList>
    </citation>
    <scope>NUCLEOTIDE SEQUENCE [LARGE SCALE GENOMIC DNA]</scope>
    <source>
        <strain evidence="2">if_2019</strain>
        <tissue evidence="1">Muscle</tissue>
    </source>
</reference>
<proteinExistence type="predicted"/>
<keyword evidence="2" id="KW-1185">Reference proteome</keyword>
<accession>A0ABV0VDS5</accession>
<sequence>MHPTPLAPRTGGEPIGRGTHFSSLGCAQLGSIGERPGNQALANVPHLQAWLQSGAPVTRGEGTPFPFMVIIIRGSVGCALSDPSPRTCLPWVTLPSGIKPLTT</sequence>
<dbReference type="Proteomes" id="UP001482620">
    <property type="component" value="Unassembled WGS sequence"/>
</dbReference>